<evidence type="ECO:0000256" key="1">
    <source>
        <dbReference type="SAM" id="MobiDB-lite"/>
    </source>
</evidence>
<reference evidence="3" key="2">
    <citation type="journal article" date="2023" name="Science">
        <title>Genomic signatures of disease resistance in endangered staghorn corals.</title>
        <authorList>
            <person name="Vollmer S.V."/>
            <person name="Selwyn J.D."/>
            <person name="Despard B.A."/>
            <person name="Roesel C.L."/>
        </authorList>
    </citation>
    <scope>NUCLEOTIDE SEQUENCE</scope>
    <source>
        <strain evidence="3">K2</strain>
    </source>
</reference>
<accession>A0AAD9PS87</accession>
<dbReference type="InterPro" id="IPR000555">
    <property type="entry name" value="JAMM/MPN+_dom"/>
</dbReference>
<feature type="domain" description="MPN" evidence="2">
    <location>
        <begin position="444"/>
        <end position="579"/>
    </location>
</feature>
<sequence length="668" mass="74811">MSHTYVRLSPKGKHLFLPVHRSEALLDRVDIWMGDHLDKIPCCTPWEVRLEKWTSITPSTFTTNVVCGLSVSVDLNLTSRVFSGHSERMEDDIDEMEEDEEMREDEEDDDEDEEEPEKTPVAKPKGRRKPRSVLTGRGVTLGMLLEDGVMEPGEKCLSIDYLGQKFSADLLPDGRIRWSETNQFFNSPSAWAIYCKKLVNPSKKSGCGWASVKYKGKKLDQFKTTWFRKQNSPASSMREVPTTSKQEAHAPTPKSQPVHVSFHKPPPKKTSSSHFGEKQDLGSSSSLSSSFHSPPPSTSQSVTSPNNSGHRVSGASVAASNSGPLPAEIKRPTKTPHSSGRGRKPNIGYIHPLPQTQVQQKSPLSFNPSPSTLSSSSKSSGSLRSPVEMSSPLSSPPASGGRKRPAVRSRQSIKYTMLTPDSDPHTLVELVNFSTLGKMQPFSIDVSTNCLLLMDYHCHLTNSEVVGYLAGKFDPQSHHMKIVQAFPCRCRFADKENAPKVEEEIRNAISQRGLVLVGWYHSHPSYQPDPSVQDIGNQLKYQSILQHENAPYGPCLGIIVSPYDNYRPTKESIMRAFWVQSTADSNKLDVPMLMNITSHQDQFLTQDLLNELRWMWSFYKGSPDTINFHNVWHGNQSYLDKVKSSLIKKFPTDQADGRFLEFIHTLLT</sequence>
<organism evidence="3 4">
    <name type="scientific">Acropora cervicornis</name>
    <name type="common">Staghorn coral</name>
    <dbReference type="NCBI Taxonomy" id="6130"/>
    <lineage>
        <taxon>Eukaryota</taxon>
        <taxon>Metazoa</taxon>
        <taxon>Cnidaria</taxon>
        <taxon>Anthozoa</taxon>
        <taxon>Hexacorallia</taxon>
        <taxon>Scleractinia</taxon>
        <taxon>Astrocoeniina</taxon>
        <taxon>Acroporidae</taxon>
        <taxon>Acropora</taxon>
    </lineage>
</organism>
<dbReference type="SUPFAM" id="SSF102712">
    <property type="entry name" value="JAB1/MPN domain"/>
    <property type="match status" value="1"/>
</dbReference>
<reference evidence="3" key="1">
    <citation type="journal article" date="2023" name="G3 (Bethesda)">
        <title>Whole genome assembly and annotation of the endangered Caribbean coral Acropora cervicornis.</title>
        <authorList>
            <person name="Selwyn J.D."/>
            <person name="Vollmer S.V."/>
        </authorList>
    </citation>
    <scope>NUCLEOTIDE SEQUENCE</scope>
    <source>
        <strain evidence="3">K2</strain>
    </source>
</reference>
<dbReference type="Gene3D" id="3.40.140.10">
    <property type="entry name" value="Cytidine Deaminase, domain 2"/>
    <property type="match status" value="1"/>
</dbReference>
<name>A0AAD9PS87_ACRCE</name>
<feature type="region of interest" description="Disordered" evidence="1">
    <location>
        <begin position="230"/>
        <end position="409"/>
    </location>
</feature>
<keyword evidence="4" id="KW-1185">Reference proteome</keyword>
<evidence type="ECO:0000313" key="3">
    <source>
        <dbReference type="EMBL" id="KAK2547750.1"/>
    </source>
</evidence>
<proteinExistence type="predicted"/>
<protein>
    <submittedName>
        <fullName evidence="3">MPN domain-containing protein</fullName>
    </submittedName>
</protein>
<feature type="region of interest" description="Disordered" evidence="1">
    <location>
        <begin position="86"/>
        <end position="132"/>
    </location>
</feature>
<gene>
    <name evidence="3" type="ORF">P5673_032220</name>
</gene>
<feature type="compositionally biased region" description="Polar residues" evidence="1">
    <location>
        <begin position="230"/>
        <end position="245"/>
    </location>
</feature>
<dbReference type="CDD" id="cd08067">
    <property type="entry name" value="MPN_2A_DUB"/>
    <property type="match status" value="1"/>
</dbReference>
<dbReference type="Pfam" id="PF18755">
    <property type="entry name" value="RAMA"/>
    <property type="match status" value="1"/>
</dbReference>
<evidence type="ECO:0000259" key="2">
    <source>
        <dbReference type="PROSITE" id="PS50249"/>
    </source>
</evidence>
<feature type="compositionally biased region" description="Acidic residues" evidence="1">
    <location>
        <begin position="89"/>
        <end position="116"/>
    </location>
</feature>
<feature type="compositionally biased region" description="Low complexity" evidence="1">
    <location>
        <begin position="362"/>
        <end position="399"/>
    </location>
</feature>
<dbReference type="Proteomes" id="UP001249851">
    <property type="component" value="Unassembled WGS sequence"/>
</dbReference>
<comment type="caution">
    <text evidence="3">The sequence shown here is derived from an EMBL/GenBank/DDBJ whole genome shotgun (WGS) entry which is preliminary data.</text>
</comment>
<dbReference type="InterPro" id="IPR037518">
    <property type="entry name" value="MPN"/>
</dbReference>
<dbReference type="AlphaFoldDB" id="A0AAD9PS87"/>
<dbReference type="Pfam" id="PF01398">
    <property type="entry name" value="JAB"/>
    <property type="match status" value="1"/>
</dbReference>
<dbReference type="InterPro" id="IPR050242">
    <property type="entry name" value="JAMM_MPN+_peptidase_M67A"/>
</dbReference>
<dbReference type="InterPro" id="IPR040843">
    <property type="entry name" value="RAMA"/>
</dbReference>
<dbReference type="EMBL" id="JARQWQ010000169">
    <property type="protein sequence ID" value="KAK2547750.1"/>
    <property type="molecule type" value="Genomic_DNA"/>
</dbReference>
<dbReference type="PANTHER" id="PTHR10410">
    <property type="entry name" value="EUKARYOTIC TRANSLATION INITIATION FACTOR 3 -RELATED"/>
    <property type="match status" value="1"/>
</dbReference>
<feature type="compositionally biased region" description="Low complexity" evidence="1">
    <location>
        <begin position="283"/>
        <end position="323"/>
    </location>
</feature>
<evidence type="ECO:0000313" key="4">
    <source>
        <dbReference type="Proteomes" id="UP001249851"/>
    </source>
</evidence>
<dbReference type="PROSITE" id="PS50249">
    <property type="entry name" value="MPN"/>
    <property type="match status" value="1"/>
</dbReference>
<dbReference type="GO" id="GO:0008237">
    <property type="term" value="F:metallopeptidase activity"/>
    <property type="evidence" value="ECO:0007669"/>
    <property type="project" value="InterPro"/>
</dbReference>